<dbReference type="Gene3D" id="3.10.100.10">
    <property type="entry name" value="Mannose-Binding Protein A, subunit A"/>
    <property type="match status" value="1"/>
</dbReference>
<proteinExistence type="evidence at transcript level"/>
<keyword evidence="3" id="KW-0472">Membrane</keyword>
<dbReference type="PROSITE" id="PS50041">
    <property type="entry name" value="C_TYPE_LECTIN_2"/>
    <property type="match status" value="1"/>
</dbReference>
<dbReference type="InterPro" id="IPR016186">
    <property type="entry name" value="C-type_lectin-like/link_sf"/>
</dbReference>
<dbReference type="PANTHER" id="PTHR46746">
    <property type="entry name" value="KILLER CELL LECTIN-LIKE RECEPTOR SUBFAMILY F MEMBER 2"/>
    <property type="match status" value="1"/>
</dbReference>
<dbReference type="EMBL" id="BT079281">
    <property type="protein sequence ID" value="ACO13705.1"/>
    <property type="molecule type" value="mRNA"/>
</dbReference>
<dbReference type="InterPro" id="IPR016187">
    <property type="entry name" value="CTDL_fold"/>
</dbReference>
<sequence length="203" mass="23007">MDNVENYTSLQEFTEDINSRGNDPILNNQSGLKRGTECQRSQTAVFVLIGLLASICANIALSVILFSRPLPGVPLESAALALKLNSVQGRFVRLCDDYSKLGQSCSKPVKRCRECPEDWIHIDDKCYYFSGDKMDWPSSRDSCMSMGSHLTVLHSKEQHDALEKEACRIGGFEYHFWIGLSDIEKEGDWRWVDNTTLKKHVLE</sequence>
<dbReference type="AlphaFoldDB" id="C1BXF2"/>
<dbReference type="GO" id="GO:0030246">
    <property type="term" value="F:carbohydrate binding"/>
    <property type="evidence" value="ECO:0007669"/>
    <property type="project" value="UniProtKB-KW"/>
</dbReference>
<reference evidence="5" key="1">
    <citation type="journal article" date="2010" name="BMC Genomics">
        <title>Salmo salar and Esox lucius full-length cDNA sequences reveal changes in evolutionary pressures on a post-tetraploidization genome.</title>
        <authorList>
            <person name="Leong J.S."/>
            <person name="Jantzen S.G."/>
            <person name="von Schalburg K.R."/>
            <person name="Cooper G.A."/>
            <person name="Messmer A.M."/>
            <person name="Liao N.Y."/>
            <person name="Munro S."/>
            <person name="Moore R."/>
            <person name="Holt R.A."/>
            <person name="Jones S.J."/>
            <person name="Davidson W.S."/>
            <person name="Koop B.F."/>
        </authorList>
    </citation>
    <scope>NUCLEOTIDE SEQUENCE</scope>
    <source>
        <tissue evidence="5">Head kidney</tissue>
    </source>
</reference>
<evidence type="ECO:0000256" key="1">
    <source>
        <dbReference type="ARBA" id="ARBA00022734"/>
    </source>
</evidence>
<accession>C1BXF2</accession>
<keyword evidence="1 5" id="KW-0430">Lectin</keyword>
<organism evidence="5">
    <name type="scientific">Esox lucius</name>
    <name type="common">Northern pike</name>
    <dbReference type="NCBI Taxonomy" id="8010"/>
    <lineage>
        <taxon>Eukaryota</taxon>
        <taxon>Metazoa</taxon>
        <taxon>Chordata</taxon>
        <taxon>Craniata</taxon>
        <taxon>Vertebrata</taxon>
        <taxon>Euteleostomi</taxon>
        <taxon>Actinopterygii</taxon>
        <taxon>Neopterygii</taxon>
        <taxon>Teleostei</taxon>
        <taxon>Protacanthopterygii</taxon>
        <taxon>Esociformes</taxon>
        <taxon>Esocidae</taxon>
        <taxon>Esox</taxon>
    </lineage>
</organism>
<evidence type="ECO:0000256" key="3">
    <source>
        <dbReference type="SAM" id="Phobius"/>
    </source>
</evidence>
<dbReference type="InterPro" id="IPR001304">
    <property type="entry name" value="C-type_lectin-like"/>
</dbReference>
<gene>
    <name evidence="5" type="primary">CLC4E</name>
</gene>
<keyword evidence="2" id="KW-1015">Disulfide bond</keyword>
<reference evidence="5" key="2">
    <citation type="submission" date="2010-07" db="EMBL/GenBank/DDBJ databases">
        <title>Esox lucius ESTs and full-length cDNAs.</title>
        <authorList>
            <consortium name="cGRASP (B.F. Koop &amp; W.S. Davidson)"/>
            <person name="Leong J."/>
            <person name="Jantzen S."/>
            <person name="Cooper G."/>
            <person name="Davidson W.S."/>
            <person name="Koop B.F."/>
        </authorList>
    </citation>
    <scope>NUCLEOTIDE SEQUENCE</scope>
    <source>
        <tissue evidence="5">Head kidney</tissue>
    </source>
</reference>
<evidence type="ECO:0000313" key="5">
    <source>
        <dbReference type="EMBL" id="ACO13705.1"/>
    </source>
</evidence>
<name>C1BXF2_ESOLU</name>
<dbReference type="InterPro" id="IPR051379">
    <property type="entry name" value="C-type_Lectin_Receptor_IMM"/>
</dbReference>
<dbReference type="SUPFAM" id="SSF56436">
    <property type="entry name" value="C-type lectin-like"/>
    <property type="match status" value="1"/>
</dbReference>
<keyword evidence="3" id="KW-0812">Transmembrane</keyword>
<dbReference type="PANTHER" id="PTHR46746:SF9">
    <property type="entry name" value="CD209 ANTIGEN-LIKE PROTEIN C-LIKE"/>
    <property type="match status" value="1"/>
</dbReference>
<keyword evidence="3" id="KW-1133">Transmembrane helix</keyword>
<evidence type="ECO:0000256" key="2">
    <source>
        <dbReference type="ARBA" id="ARBA00023157"/>
    </source>
</evidence>
<dbReference type="Pfam" id="PF00059">
    <property type="entry name" value="Lectin_C"/>
    <property type="match status" value="1"/>
</dbReference>
<feature type="transmembrane region" description="Helical" evidence="3">
    <location>
        <begin position="43"/>
        <end position="66"/>
    </location>
</feature>
<protein>
    <submittedName>
        <fullName evidence="5">C-type lectin domain family 4 member E</fullName>
    </submittedName>
</protein>
<dbReference type="SMART" id="SM00034">
    <property type="entry name" value="CLECT"/>
    <property type="match status" value="1"/>
</dbReference>
<feature type="domain" description="C-type lectin" evidence="4">
    <location>
        <begin position="122"/>
        <end position="197"/>
    </location>
</feature>
<evidence type="ECO:0000259" key="4">
    <source>
        <dbReference type="PROSITE" id="PS50041"/>
    </source>
</evidence>